<proteinExistence type="predicted"/>
<feature type="region of interest" description="Disordered" evidence="1">
    <location>
        <begin position="231"/>
        <end position="259"/>
    </location>
</feature>
<dbReference type="InterPro" id="IPR012441">
    <property type="entry name" value="DUF1643"/>
</dbReference>
<sequence>MAAPHSRVHCLCQGSRQRPGKASWTLTGTIAPPRSLVPRGDPRLAREGRVHLGHRPGTRCVGRHSAHRAHRRDCEGGGARIVIAYPVGHEPTIWQPDPEEVAHRFVLGNTSRASPNAPPLIAVCMNPSHADHGQADKTVNRLIRASVEHGYGGWLMVNLYPERSTDPSMLSEFDPALSSANCAAIERVLTQHGATEVLGAWGGLKHASLRRGKRDVLDTLARLGVRLFSFDEPTAGGDPRHPTPRTGPLPMLGPKRYLT</sequence>
<evidence type="ECO:0000256" key="1">
    <source>
        <dbReference type="SAM" id="MobiDB-lite"/>
    </source>
</evidence>
<accession>A0AAQ2C5T1</accession>
<name>A0AAQ2C5T1_9MICO</name>
<dbReference type="AlphaFoldDB" id="A0AAQ2C5T1"/>
<comment type="caution">
    <text evidence="2">The sequence shown here is derived from an EMBL/GenBank/DDBJ whole genome shotgun (WGS) entry which is preliminary data.</text>
</comment>
<dbReference type="Pfam" id="PF07799">
    <property type="entry name" value="DUF1643"/>
    <property type="match status" value="1"/>
</dbReference>
<organism evidence="2 3">
    <name type="scientific">Cryobacterium shii</name>
    <dbReference type="NCBI Taxonomy" id="1259235"/>
    <lineage>
        <taxon>Bacteria</taxon>
        <taxon>Bacillati</taxon>
        <taxon>Actinomycetota</taxon>
        <taxon>Actinomycetes</taxon>
        <taxon>Micrococcales</taxon>
        <taxon>Microbacteriaceae</taxon>
        <taxon>Cryobacterium</taxon>
    </lineage>
</organism>
<dbReference type="EMBL" id="SOFY01000056">
    <property type="protein sequence ID" value="TFC45884.1"/>
    <property type="molecule type" value="Genomic_DNA"/>
</dbReference>
<dbReference type="Proteomes" id="UP000297403">
    <property type="component" value="Unassembled WGS sequence"/>
</dbReference>
<keyword evidence="3" id="KW-1185">Reference proteome</keyword>
<evidence type="ECO:0000313" key="3">
    <source>
        <dbReference type="Proteomes" id="UP000297403"/>
    </source>
</evidence>
<reference evidence="2 3" key="1">
    <citation type="submission" date="2019-03" db="EMBL/GenBank/DDBJ databases">
        <title>Genomics of glacier-inhabiting Cryobacterium strains.</title>
        <authorList>
            <person name="Liu Q."/>
            <person name="Xin Y.-H."/>
        </authorList>
    </citation>
    <scope>NUCLEOTIDE SEQUENCE [LARGE SCALE GENOMIC DNA]</scope>
    <source>
        <strain evidence="3">TMT1-22</strain>
    </source>
</reference>
<protein>
    <submittedName>
        <fullName evidence="2">DUF1643 domain-containing protein</fullName>
    </submittedName>
</protein>
<gene>
    <name evidence="2" type="ORF">E3O49_10230</name>
</gene>
<evidence type="ECO:0000313" key="2">
    <source>
        <dbReference type="EMBL" id="TFC45884.1"/>
    </source>
</evidence>